<feature type="compositionally biased region" description="Low complexity" evidence="1">
    <location>
        <begin position="16"/>
        <end position="27"/>
    </location>
</feature>
<feature type="region of interest" description="Disordered" evidence="1">
    <location>
        <begin position="1"/>
        <end position="27"/>
    </location>
</feature>
<feature type="domain" description="Thioesterase" evidence="2">
    <location>
        <begin position="171"/>
        <end position="222"/>
    </location>
</feature>
<reference evidence="3 4" key="1">
    <citation type="submission" date="2019-02" db="EMBL/GenBank/DDBJ databases">
        <title>Deep-cultivation of Planctomycetes and their phenomic and genomic characterization uncovers novel biology.</title>
        <authorList>
            <person name="Wiegand S."/>
            <person name="Jogler M."/>
            <person name="Boedeker C."/>
            <person name="Pinto D."/>
            <person name="Vollmers J."/>
            <person name="Rivas-Marin E."/>
            <person name="Kohn T."/>
            <person name="Peeters S.H."/>
            <person name="Heuer A."/>
            <person name="Rast P."/>
            <person name="Oberbeckmann S."/>
            <person name="Bunk B."/>
            <person name="Jeske O."/>
            <person name="Meyerdierks A."/>
            <person name="Storesund J.E."/>
            <person name="Kallscheuer N."/>
            <person name="Luecker S."/>
            <person name="Lage O.M."/>
            <person name="Pohl T."/>
            <person name="Merkel B.J."/>
            <person name="Hornburger P."/>
            <person name="Mueller R.-W."/>
            <person name="Bruemmer F."/>
            <person name="Labrenz M."/>
            <person name="Spormann A.M."/>
            <person name="Op den Camp H."/>
            <person name="Overmann J."/>
            <person name="Amann R."/>
            <person name="Jetten M.S.M."/>
            <person name="Mascher T."/>
            <person name="Medema M.H."/>
            <person name="Devos D.P."/>
            <person name="Kaster A.-K."/>
            <person name="Ovreas L."/>
            <person name="Rohde M."/>
            <person name="Galperin M.Y."/>
            <person name="Jogler C."/>
        </authorList>
    </citation>
    <scope>NUCLEOTIDE SEQUENCE [LARGE SCALE GENOMIC DNA]</scope>
    <source>
        <strain evidence="3 4">Pla85_3_4</strain>
    </source>
</reference>
<sequence>MTQRTLLFKPLERSRPAPGSPSDAGAANALSRRQIPWLLLAVAVAFAPTTVWGQYYGNTNIYHNNHRTTYRRPAWNQHPQSQQHVQHQVQHPSQQQNQRYAQRPDYASQSGSGHYQQPHPHSNHRPGRVLMIRGAFTVFSLGLDTLATKLRAQGLDVVVSTAATSGYNANALRDEYRRNPNVGPVVIIGHSRGGLLAPDIARSLGQQGVPVDLVVIVDNTHENLKIPANVKRAINFYQTDAVTLLEGQVAFGEGPPGQVANIEINKLPGRDQAGFIDHFNIEESDWVHGLVMEQVLQTCPRLGETPTATLPQYAGRPLPPPEPVASAPTYRPAANPRVAIRTETFQGLPVSKQPVAVEPDQLELGWTERTRTQTARTPTARTEPARPEPSRIEPGRFVASPLVPVQTEPLRPVDPRQPVRTVDPTPLRQPTRTATAPVRSATPPQSAVRSAPAASLPSRSNQKKLEPMFDYFDGVEAEDYWKK</sequence>
<name>A0A518E3N5_9BACT</name>
<dbReference type="EMBL" id="CP036433">
    <property type="protein sequence ID" value="QDU98653.1"/>
    <property type="molecule type" value="Genomic_DNA"/>
</dbReference>
<evidence type="ECO:0000256" key="1">
    <source>
        <dbReference type="SAM" id="MobiDB-lite"/>
    </source>
</evidence>
<keyword evidence="4" id="KW-1185">Reference proteome</keyword>
<feature type="compositionally biased region" description="Low complexity" evidence="1">
    <location>
        <begin position="446"/>
        <end position="460"/>
    </location>
</feature>
<feature type="compositionally biased region" description="Basic and acidic residues" evidence="1">
    <location>
        <begin position="383"/>
        <end position="394"/>
    </location>
</feature>
<dbReference type="KEGG" id="lcre:Pla8534_65250"/>
<organism evidence="3 4">
    <name type="scientific">Lignipirellula cremea</name>
    <dbReference type="NCBI Taxonomy" id="2528010"/>
    <lineage>
        <taxon>Bacteria</taxon>
        <taxon>Pseudomonadati</taxon>
        <taxon>Planctomycetota</taxon>
        <taxon>Planctomycetia</taxon>
        <taxon>Pirellulales</taxon>
        <taxon>Pirellulaceae</taxon>
        <taxon>Lignipirellula</taxon>
    </lineage>
</organism>
<dbReference type="InterPro" id="IPR029058">
    <property type="entry name" value="AB_hydrolase_fold"/>
</dbReference>
<dbReference type="SUPFAM" id="SSF53474">
    <property type="entry name" value="alpha/beta-Hydrolases"/>
    <property type="match status" value="1"/>
</dbReference>
<feature type="region of interest" description="Disordered" evidence="1">
    <location>
        <begin position="369"/>
        <end position="464"/>
    </location>
</feature>
<dbReference type="Pfam" id="PF00975">
    <property type="entry name" value="Thioesterase"/>
    <property type="match status" value="1"/>
</dbReference>
<feature type="compositionally biased region" description="Low complexity" evidence="1">
    <location>
        <begin position="76"/>
        <end position="98"/>
    </location>
</feature>
<protein>
    <submittedName>
        <fullName evidence="3">Thioesterase domain protein</fullName>
    </submittedName>
</protein>
<dbReference type="AlphaFoldDB" id="A0A518E3N5"/>
<dbReference type="RefSeq" id="WP_145058082.1">
    <property type="nucleotide sequence ID" value="NZ_CP036433.1"/>
</dbReference>
<accession>A0A518E3N5</accession>
<proteinExistence type="predicted"/>
<evidence type="ECO:0000259" key="2">
    <source>
        <dbReference type="Pfam" id="PF00975"/>
    </source>
</evidence>
<feature type="compositionally biased region" description="Low complexity" evidence="1">
    <location>
        <begin position="372"/>
        <end position="382"/>
    </location>
</feature>
<feature type="region of interest" description="Disordered" evidence="1">
    <location>
        <begin position="76"/>
        <end position="126"/>
    </location>
</feature>
<gene>
    <name evidence="3" type="ORF">Pla8534_65250</name>
</gene>
<dbReference type="Gene3D" id="3.40.50.1820">
    <property type="entry name" value="alpha/beta hydrolase"/>
    <property type="match status" value="1"/>
</dbReference>
<dbReference type="OrthoDB" id="265708at2"/>
<evidence type="ECO:0000313" key="3">
    <source>
        <dbReference type="EMBL" id="QDU98653.1"/>
    </source>
</evidence>
<dbReference type="InterPro" id="IPR001031">
    <property type="entry name" value="Thioesterase"/>
</dbReference>
<evidence type="ECO:0000313" key="4">
    <source>
        <dbReference type="Proteomes" id="UP000317648"/>
    </source>
</evidence>
<dbReference type="Proteomes" id="UP000317648">
    <property type="component" value="Chromosome"/>
</dbReference>